<evidence type="ECO:0000259" key="1">
    <source>
        <dbReference type="Pfam" id="PF02470"/>
    </source>
</evidence>
<reference evidence="3" key="2">
    <citation type="submission" date="2020-09" db="EMBL/GenBank/DDBJ databases">
        <authorList>
            <person name="Sun Q."/>
            <person name="Zhou Y."/>
        </authorList>
    </citation>
    <scope>NUCLEOTIDE SEQUENCE</scope>
    <source>
        <strain evidence="3">CGMCC 1.15478</strain>
    </source>
</reference>
<dbReference type="InterPro" id="IPR052336">
    <property type="entry name" value="MlaD_Phospholipid_Transporter"/>
</dbReference>
<proteinExistence type="predicted"/>
<dbReference type="Proteomes" id="UP000641514">
    <property type="component" value="Unassembled WGS sequence"/>
</dbReference>
<dbReference type="Pfam" id="PF02470">
    <property type="entry name" value="MlaD"/>
    <property type="match status" value="1"/>
</dbReference>
<evidence type="ECO:0000313" key="4">
    <source>
        <dbReference type="Proteomes" id="UP000641514"/>
    </source>
</evidence>
<organism evidence="3 4">
    <name type="scientific">Hoyosella rhizosphaerae</name>
    <dbReference type="NCBI Taxonomy" id="1755582"/>
    <lineage>
        <taxon>Bacteria</taxon>
        <taxon>Bacillati</taxon>
        <taxon>Actinomycetota</taxon>
        <taxon>Actinomycetes</taxon>
        <taxon>Mycobacteriales</taxon>
        <taxon>Hoyosellaceae</taxon>
        <taxon>Hoyosella</taxon>
    </lineage>
</organism>
<reference evidence="3" key="1">
    <citation type="journal article" date="2014" name="Int. J. Syst. Evol. Microbiol.">
        <title>Complete genome sequence of Corynebacterium casei LMG S-19264T (=DSM 44701T), isolated from a smear-ripened cheese.</title>
        <authorList>
            <consortium name="US DOE Joint Genome Institute (JGI-PGF)"/>
            <person name="Walter F."/>
            <person name="Albersmeier A."/>
            <person name="Kalinowski J."/>
            <person name="Ruckert C."/>
        </authorList>
    </citation>
    <scope>NUCLEOTIDE SEQUENCE</scope>
    <source>
        <strain evidence="3">CGMCC 1.15478</strain>
    </source>
</reference>
<evidence type="ECO:0008006" key="5">
    <source>
        <dbReference type="Google" id="ProtNLM"/>
    </source>
</evidence>
<gene>
    <name evidence="3" type="ORF">GCM10011410_33350</name>
</gene>
<feature type="domain" description="Mammalian cell entry C-terminal" evidence="2">
    <location>
        <begin position="142"/>
        <end position="271"/>
    </location>
</feature>
<dbReference type="PANTHER" id="PTHR33371">
    <property type="entry name" value="INTERMEMBRANE PHOSPHOLIPID TRANSPORT SYSTEM BINDING PROTEIN MLAD-RELATED"/>
    <property type="match status" value="1"/>
</dbReference>
<sequence length="444" mass="46857">MKSIRGLIFGILLVVISTLLIARGAGALDQSPKVYVDVPSAIDVPGEGVRESGLLLGSNNAVRYEGVIVGRVSNIEVGVMGDFDEEISRVELQVDRDVLANMPNDALARIVPRTIFGDNEVHLVAPHDVAASERSTVMAERGDVLGLDTGPDARELYNVYEKVMRAVYELNIEGSLEGLRELRVGVEGRGEDLGNLIVRAGDLFDAVNPMIDGDVIPNIRRIAENVDQSLPDLVVTLDQSAELADMLNEREAGLRQLLVAGSTFTRDTAGLVSAISADTIVVLDSGTVAVGALNQGQGVDGVLNSLGNLGRNLAPAFQAGRLNITALATLEDPFPYSPADCARYPGLSSPTCGPAQPRPARQAAPLDAFPVQAQQLDSAIDGLAVPQAEDLDLLLNNPLALLERELMRGARGAATPAAETRTTPSAATATMLGPIVRGTVVEVR</sequence>
<dbReference type="InterPro" id="IPR003399">
    <property type="entry name" value="Mce/MlaD"/>
</dbReference>
<dbReference type="GO" id="GO:0051701">
    <property type="term" value="P:biological process involved in interaction with host"/>
    <property type="evidence" value="ECO:0007669"/>
    <property type="project" value="TreeGrafter"/>
</dbReference>
<dbReference type="InterPro" id="IPR024516">
    <property type="entry name" value="Mce_C"/>
</dbReference>
<keyword evidence="4" id="KW-1185">Reference proteome</keyword>
<accession>A0A916XJ99</accession>
<protein>
    <recommendedName>
        <fullName evidence="5">MCE family protein</fullName>
    </recommendedName>
</protein>
<dbReference type="EMBL" id="BMJH01000007">
    <property type="protein sequence ID" value="GGC77358.1"/>
    <property type="molecule type" value="Genomic_DNA"/>
</dbReference>
<evidence type="ECO:0000259" key="2">
    <source>
        <dbReference type="Pfam" id="PF11887"/>
    </source>
</evidence>
<dbReference type="AlphaFoldDB" id="A0A916XJ99"/>
<name>A0A916XJ99_9ACTN</name>
<evidence type="ECO:0000313" key="3">
    <source>
        <dbReference type="EMBL" id="GGC77358.1"/>
    </source>
</evidence>
<dbReference type="GO" id="GO:0005576">
    <property type="term" value="C:extracellular region"/>
    <property type="evidence" value="ECO:0007669"/>
    <property type="project" value="TreeGrafter"/>
</dbReference>
<dbReference type="RefSeq" id="WP_188677992.1">
    <property type="nucleotide sequence ID" value="NZ_BMJH01000007.1"/>
</dbReference>
<dbReference type="Pfam" id="PF11887">
    <property type="entry name" value="Mce4_CUP1"/>
    <property type="match status" value="1"/>
</dbReference>
<dbReference type="PANTHER" id="PTHR33371:SF19">
    <property type="entry name" value="MCE-FAMILY PROTEIN MCE4A"/>
    <property type="match status" value="1"/>
</dbReference>
<feature type="domain" description="Mce/MlaD" evidence="1">
    <location>
        <begin position="56"/>
        <end position="124"/>
    </location>
</feature>
<comment type="caution">
    <text evidence="3">The sequence shown here is derived from an EMBL/GenBank/DDBJ whole genome shotgun (WGS) entry which is preliminary data.</text>
</comment>